<feature type="region of interest" description="Disordered" evidence="1">
    <location>
        <begin position="628"/>
        <end position="659"/>
    </location>
</feature>
<gene>
    <name evidence="2" type="ORF">KME60_26105</name>
</gene>
<feature type="region of interest" description="Disordered" evidence="1">
    <location>
        <begin position="588"/>
        <end position="609"/>
    </location>
</feature>
<sequence length="659" mass="72765">MTDFLTTLAARTLGLPPVIQPMISSIFSSGLVVFGDYGSGEMGGEREYKESSSLYQFSSPNLPAISRLPLSQISTPASEFNNIEFNDEMGKMPRQPNIEPIVESANASTNELSESLPVQRFSEVEVKGSSLEKFATSEIQNMPTMQGNYYETSPTSEQQELPKKSSQSNPDIPDGTLTFATPPQPTEKTESQSPTIWTSNQLAQPSSAKTILPLTQFEPLVNQVQPSEIKVEISKQLENISTESTSTVPKSTSNQENQQNITKSVPSLINQLKLDEIPVEISKQLENTSPITKPTISKENQRNINKLILPLSSSQTITPRLVEPLINQIQPDEVPVQISKQLENISDESTSTVPKSTSNQENQQNINKSILPLTSSQTITPRLVEPLIISLGLSQKLPETLIDITAKTPLTRSGFRFGSTLSPLALPFAERAEGKARNNSLREFFHKSYNQVKIDEVAVQTRGQKTLIETLIDSAIPVSSSNEVGKLDKEIKAKEVDTSKVKLSSSLSFPVSTPSKNVSTLQPSQSFTNVNIVVVKPLVDRRMNANRQEQETSLKSANLSEYLLQYATSKNQSVVLPQQLSVYSQFHTQMESRESGQTDRRGEGVTMEQAPTKTIQVTIGRIEVRCNQTASQTKHTKPNRSEPKLSLQDYLKKRQGGNS</sequence>
<feature type="compositionally biased region" description="Polar residues" evidence="1">
    <location>
        <begin position="137"/>
        <end position="170"/>
    </location>
</feature>
<feature type="region of interest" description="Disordered" evidence="1">
    <location>
        <begin position="346"/>
        <end position="365"/>
    </location>
</feature>
<accession>A0A951QSF7</accession>
<feature type="region of interest" description="Disordered" evidence="1">
    <location>
        <begin position="137"/>
        <end position="196"/>
    </location>
</feature>
<organism evidence="2 3">
    <name type="scientific">Cyanomargarita calcarea GSE-NOS-MK-12-04C</name>
    <dbReference type="NCBI Taxonomy" id="2839659"/>
    <lineage>
        <taxon>Bacteria</taxon>
        <taxon>Bacillati</taxon>
        <taxon>Cyanobacteriota</taxon>
        <taxon>Cyanophyceae</taxon>
        <taxon>Nostocales</taxon>
        <taxon>Cyanomargaritaceae</taxon>
        <taxon>Cyanomargarita</taxon>
    </lineage>
</organism>
<evidence type="ECO:0000313" key="2">
    <source>
        <dbReference type="EMBL" id="MBW4670801.1"/>
    </source>
</evidence>
<proteinExistence type="predicted"/>
<reference evidence="2" key="2">
    <citation type="journal article" date="2022" name="Microbiol. Resour. Announc.">
        <title>Metagenome Sequencing to Explore Phylogenomics of Terrestrial Cyanobacteria.</title>
        <authorList>
            <person name="Ward R.D."/>
            <person name="Stajich J.E."/>
            <person name="Johansen J.R."/>
            <person name="Huntemann M."/>
            <person name="Clum A."/>
            <person name="Foster B."/>
            <person name="Foster B."/>
            <person name="Roux S."/>
            <person name="Palaniappan K."/>
            <person name="Varghese N."/>
            <person name="Mukherjee S."/>
            <person name="Reddy T.B.K."/>
            <person name="Daum C."/>
            <person name="Copeland A."/>
            <person name="Chen I.A."/>
            <person name="Ivanova N.N."/>
            <person name="Kyrpides N.C."/>
            <person name="Shapiro N."/>
            <person name="Eloe-Fadrosh E.A."/>
            <person name="Pietrasiak N."/>
        </authorList>
    </citation>
    <scope>NUCLEOTIDE SEQUENCE</scope>
    <source>
        <strain evidence="2">GSE-NOS-MK-12-04C</strain>
    </source>
</reference>
<evidence type="ECO:0000256" key="1">
    <source>
        <dbReference type="SAM" id="MobiDB-lite"/>
    </source>
</evidence>
<comment type="caution">
    <text evidence="2">The sequence shown here is derived from an EMBL/GenBank/DDBJ whole genome shotgun (WGS) entry which is preliminary data.</text>
</comment>
<reference evidence="2" key="1">
    <citation type="submission" date="2021-05" db="EMBL/GenBank/DDBJ databases">
        <authorList>
            <person name="Pietrasiak N."/>
            <person name="Ward R."/>
            <person name="Stajich J.E."/>
            <person name="Kurbessoian T."/>
        </authorList>
    </citation>
    <scope>NUCLEOTIDE SEQUENCE</scope>
    <source>
        <strain evidence="2">GSE-NOS-MK-12-04C</strain>
    </source>
</reference>
<evidence type="ECO:0000313" key="3">
    <source>
        <dbReference type="Proteomes" id="UP000729701"/>
    </source>
</evidence>
<name>A0A951QSF7_9CYAN</name>
<dbReference type="AlphaFoldDB" id="A0A951QSF7"/>
<feature type="compositionally biased region" description="Basic and acidic residues" evidence="1">
    <location>
        <begin position="590"/>
        <end position="603"/>
    </location>
</feature>
<protein>
    <submittedName>
        <fullName evidence="2">Uncharacterized protein</fullName>
    </submittedName>
</protein>
<dbReference type="Proteomes" id="UP000729701">
    <property type="component" value="Unassembled WGS sequence"/>
</dbReference>
<dbReference type="EMBL" id="JAHHGZ010000035">
    <property type="protein sequence ID" value="MBW4670801.1"/>
    <property type="molecule type" value="Genomic_DNA"/>
</dbReference>